<name>A0A0N4WU04_HAEPC</name>
<dbReference type="GO" id="GO:0005739">
    <property type="term" value="C:mitochondrion"/>
    <property type="evidence" value="ECO:0007669"/>
    <property type="project" value="GOC"/>
</dbReference>
<dbReference type="Pfam" id="PF01134">
    <property type="entry name" value="GIDA"/>
    <property type="match status" value="1"/>
</dbReference>
<dbReference type="FunFam" id="3.50.50.60:FF:000002">
    <property type="entry name" value="tRNA uridine 5-carboxymethylaminomethyl modification enzyme MnmG"/>
    <property type="match status" value="1"/>
</dbReference>
<dbReference type="AlphaFoldDB" id="A0A0N4WU04"/>
<dbReference type="NCBIfam" id="TIGR00136">
    <property type="entry name" value="mnmG_gidA"/>
    <property type="match status" value="1"/>
</dbReference>
<dbReference type="Gene3D" id="1.10.10.1800">
    <property type="entry name" value="tRNA uridine 5-carboxymethylaminomethyl modification enzyme MnmG/GidA"/>
    <property type="match status" value="1"/>
</dbReference>
<dbReference type="Pfam" id="PF21680">
    <property type="entry name" value="GIDA_C_1st"/>
    <property type="match status" value="1"/>
</dbReference>
<protein>
    <submittedName>
        <fullName evidence="8">Protein MTO1 homolog, mitochondrial</fullName>
    </submittedName>
</protein>
<proteinExistence type="inferred from homology"/>
<dbReference type="InterPro" id="IPR020595">
    <property type="entry name" value="MnmG-rel_CS"/>
</dbReference>
<dbReference type="FunFam" id="3.50.50.60:FF:000082">
    <property type="entry name" value="protein MTO1 homolog, mitochondrial isoform X1"/>
    <property type="match status" value="1"/>
</dbReference>
<sequence length="654" mass="72704">MFALHRSALQPIYWSVIKSSVDRALATYTCFVGGGHAGCEGAAAAARCGARTILLTHNKNTIGEMSCNPSFGGIGKGHLIREVDALDGLCGRICDKSAITYQALNSGQGPAVLGLRAQIDRSLYKAHMQKEISTTENLMVVEGGVDSLIVEDGNERRVTGVVLEDGSKLKTKTVLIATGTFLGGEIFLGKKRWPAGRIGEKSATSLSQSFKELGFRLSRLRTGTPPRLWKNSIDFTQFQLMPPDPVPIPFSFMTDQVWLPPEQQLPTYIGYTNDLVREIAEENIAENVHIKADARGPRYCPSLEAKIIRFPQLHHRLFLEHEGLHSDLIYPQGMSMTFPPEIQLKIMRAIKGLEKVEIAQHGYGVQYDFVDPKQLLPTLETKSVKGLFLAGQINGTTGYEEAAAQGVVAGINAAARVRGVEGMVVRRSQGYVGVLIDDLTSLGTNEPYRMFTSRAEHRLHLRPDNADMRLTELGRKWGAVRDVRWSRFIDEKNAVDKATEALRSIRMSISKWSRVLPKLQSKNLAKVLSAYEMLYRHNISLEVLKAALPDQLGHSLPDKLENLEKRLKYEASYEVAQERMKNKMKEIDQESSSLIPEDIDYSKLQGLSAECWEKLDRARPLNLAAASRVPGVKPEAIVAILRYLKRNNIVSQSA</sequence>
<evidence type="ECO:0000256" key="1">
    <source>
        <dbReference type="ARBA" id="ARBA00001974"/>
    </source>
</evidence>
<dbReference type="OrthoDB" id="3329at2759"/>
<dbReference type="STRING" id="6290.A0A0N4WU04"/>
<dbReference type="InterPro" id="IPR047001">
    <property type="entry name" value="MnmG_C_subdom"/>
</dbReference>
<keyword evidence="4" id="KW-0274">FAD</keyword>
<evidence type="ECO:0000313" key="6">
    <source>
        <dbReference type="EMBL" id="VDO55358.1"/>
    </source>
</evidence>
<dbReference type="GO" id="GO:0005829">
    <property type="term" value="C:cytosol"/>
    <property type="evidence" value="ECO:0007669"/>
    <property type="project" value="TreeGrafter"/>
</dbReference>
<accession>A0A0N4WU04</accession>
<dbReference type="SUPFAM" id="SSF51905">
    <property type="entry name" value="FAD/NAD(P)-binding domain"/>
    <property type="match status" value="1"/>
</dbReference>
<dbReference type="EMBL" id="UZAF01018831">
    <property type="protein sequence ID" value="VDO55358.1"/>
    <property type="molecule type" value="Genomic_DNA"/>
</dbReference>
<keyword evidence="7" id="KW-1185">Reference proteome</keyword>
<reference evidence="6 7" key="2">
    <citation type="submission" date="2018-11" db="EMBL/GenBank/DDBJ databases">
        <authorList>
            <consortium name="Pathogen Informatics"/>
        </authorList>
    </citation>
    <scope>NUCLEOTIDE SEQUENCE [LARGE SCALE GENOMIC DNA]</scope>
    <source>
        <strain evidence="6 7">MHpl1</strain>
    </source>
</reference>
<dbReference type="Pfam" id="PF13932">
    <property type="entry name" value="SAM_GIDA_C"/>
    <property type="match status" value="1"/>
</dbReference>
<keyword evidence="3" id="KW-0285">Flavoprotein</keyword>
<dbReference type="InterPro" id="IPR040131">
    <property type="entry name" value="MnmG_N"/>
</dbReference>
<dbReference type="PROSITE" id="PS01281">
    <property type="entry name" value="GIDA_2"/>
    <property type="match status" value="1"/>
</dbReference>
<dbReference type="InterPro" id="IPR026904">
    <property type="entry name" value="MnmG_C"/>
</dbReference>
<comment type="similarity">
    <text evidence="2">Belongs to the MnmG family.</text>
</comment>
<dbReference type="GO" id="GO:0070899">
    <property type="term" value="P:mitochondrial tRNA wobble uridine modification"/>
    <property type="evidence" value="ECO:0007669"/>
    <property type="project" value="UniProtKB-ARBA"/>
</dbReference>
<dbReference type="SMART" id="SM01228">
    <property type="entry name" value="GIDA_assoc_3"/>
    <property type="match status" value="1"/>
</dbReference>
<evidence type="ECO:0000313" key="7">
    <source>
        <dbReference type="Proteomes" id="UP000268014"/>
    </source>
</evidence>
<evidence type="ECO:0000259" key="5">
    <source>
        <dbReference type="SMART" id="SM01228"/>
    </source>
</evidence>
<dbReference type="PROSITE" id="PS01280">
    <property type="entry name" value="GIDA_1"/>
    <property type="match status" value="1"/>
</dbReference>
<evidence type="ECO:0000256" key="3">
    <source>
        <dbReference type="ARBA" id="ARBA00022630"/>
    </source>
</evidence>
<dbReference type="Proteomes" id="UP000268014">
    <property type="component" value="Unassembled WGS sequence"/>
</dbReference>
<dbReference type="InterPro" id="IPR004416">
    <property type="entry name" value="MnmG"/>
</dbReference>
<dbReference type="Gene3D" id="3.50.50.60">
    <property type="entry name" value="FAD/NAD(P)-binding domain"/>
    <property type="match status" value="2"/>
</dbReference>
<dbReference type="InterPro" id="IPR036188">
    <property type="entry name" value="FAD/NAD-bd_sf"/>
</dbReference>
<gene>
    <name evidence="6" type="ORF">HPLM_LOCUS15093</name>
</gene>
<dbReference type="InterPro" id="IPR002218">
    <property type="entry name" value="MnmG-rel"/>
</dbReference>
<organism evidence="8">
    <name type="scientific">Haemonchus placei</name>
    <name type="common">Barber's pole worm</name>
    <dbReference type="NCBI Taxonomy" id="6290"/>
    <lineage>
        <taxon>Eukaryota</taxon>
        <taxon>Metazoa</taxon>
        <taxon>Ecdysozoa</taxon>
        <taxon>Nematoda</taxon>
        <taxon>Chromadorea</taxon>
        <taxon>Rhabditida</taxon>
        <taxon>Rhabditina</taxon>
        <taxon>Rhabditomorpha</taxon>
        <taxon>Strongyloidea</taxon>
        <taxon>Trichostrongylidae</taxon>
        <taxon>Haemonchus</taxon>
    </lineage>
</organism>
<evidence type="ECO:0000313" key="8">
    <source>
        <dbReference type="WBParaSite" id="HPLM_0001510101-mRNA-1"/>
    </source>
</evidence>
<dbReference type="InterPro" id="IPR044920">
    <property type="entry name" value="MnmG_C_subdom_sf"/>
</dbReference>
<dbReference type="GO" id="GO:0030488">
    <property type="term" value="P:tRNA methylation"/>
    <property type="evidence" value="ECO:0007669"/>
    <property type="project" value="TreeGrafter"/>
</dbReference>
<feature type="domain" description="tRNA uridine 5-carboxymethylaminomethyl modification enzyme C-terminal subdomain" evidence="5">
    <location>
        <begin position="571"/>
        <end position="642"/>
    </location>
</feature>
<dbReference type="WBParaSite" id="HPLM_0001510101-mRNA-1">
    <property type="protein sequence ID" value="HPLM_0001510101-mRNA-1"/>
    <property type="gene ID" value="HPLM_0001510101"/>
</dbReference>
<evidence type="ECO:0000256" key="4">
    <source>
        <dbReference type="ARBA" id="ARBA00022827"/>
    </source>
</evidence>
<dbReference type="InterPro" id="IPR049312">
    <property type="entry name" value="GIDA_C_N"/>
</dbReference>
<evidence type="ECO:0000256" key="2">
    <source>
        <dbReference type="ARBA" id="ARBA00007653"/>
    </source>
</evidence>
<reference evidence="8" key="1">
    <citation type="submission" date="2016-04" db="UniProtKB">
        <authorList>
            <consortium name="WormBaseParasite"/>
        </authorList>
    </citation>
    <scope>IDENTIFICATION</scope>
</reference>
<dbReference type="PANTHER" id="PTHR11806">
    <property type="entry name" value="GLUCOSE INHIBITED DIVISION PROTEIN A"/>
    <property type="match status" value="1"/>
</dbReference>
<dbReference type="OMA" id="CNPAMGG"/>
<dbReference type="GO" id="GO:0050660">
    <property type="term" value="F:flavin adenine dinucleotide binding"/>
    <property type="evidence" value="ECO:0007669"/>
    <property type="project" value="InterPro"/>
</dbReference>
<dbReference type="Gene3D" id="1.10.150.570">
    <property type="entry name" value="GidA associated domain, C-terminal subdomain"/>
    <property type="match status" value="1"/>
</dbReference>
<dbReference type="PANTHER" id="PTHR11806:SF0">
    <property type="entry name" value="PROTEIN MTO1 HOMOLOG, MITOCHONDRIAL"/>
    <property type="match status" value="1"/>
</dbReference>
<dbReference type="FunFam" id="1.10.150.570:FF:000001">
    <property type="entry name" value="tRNA uridine 5-carboxymethylaminomethyl modification enzyme MnmG"/>
    <property type="match status" value="1"/>
</dbReference>
<comment type="cofactor">
    <cofactor evidence="1">
        <name>FAD</name>
        <dbReference type="ChEBI" id="CHEBI:57692"/>
    </cofactor>
</comment>